<organism evidence="3 4">
    <name type="scientific">Devosia albogilva</name>
    <dbReference type="NCBI Taxonomy" id="429726"/>
    <lineage>
        <taxon>Bacteria</taxon>
        <taxon>Pseudomonadati</taxon>
        <taxon>Pseudomonadota</taxon>
        <taxon>Alphaproteobacteria</taxon>
        <taxon>Hyphomicrobiales</taxon>
        <taxon>Devosiaceae</taxon>
        <taxon>Devosia</taxon>
    </lineage>
</organism>
<keyword evidence="4" id="KW-1185">Reference proteome</keyword>
<evidence type="ECO:0000313" key="4">
    <source>
        <dbReference type="Proteomes" id="UP001597521"/>
    </source>
</evidence>
<proteinExistence type="predicted"/>
<protein>
    <recommendedName>
        <fullName evidence="2">Response regulatory domain-containing protein</fullName>
    </recommendedName>
</protein>
<dbReference type="RefSeq" id="WP_386834295.1">
    <property type="nucleotide sequence ID" value="NZ_JBHUNP010000001.1"/>
</dbReference>
<gene>
    <name evidence="3" type="ORF">ACFSX5_14160</name>
</gene>
<reference evidence="4" key="1">
    <citation type="journal article" date="2019" name="Int. J. Syst. Evol. Microbiol.">
        <title>The Global Catalogue of Microorganisms (GCM) 10K type strain sequencing project: providing services to taxonomists for standard genome sequencing and annotation.</title>
        <authorList>
            <consortium name="The Broad Institute Genomics Platform"/>
            <consortium name="The Broad Institute Genome Sequencing Center for Infectious Disease"/>
            <person name="Wu L."/>
            <person name="Ma J."/>
        </authorList>
    </citation>
    <scope>NUCLEOTIDE SEQUENCE [LARGE SCALE GENOMIC DNA]</scope>
    <source>
        <strain evidence="4">CCM 7427</strain>
    </source>
</reference>
<dbReference type="InterPro" id="IPR001789">
    <property type="entry name" value="Sig_transdc_resp-reg_receiver"/>
</dbReference>
<dbReference type="SUPFAM" id="SSF52172">
    <property type="entry name" value="CheY-like"/>
    <property type="match status" value="1"/>
</dbReference>
<name>A0ABW5QMJ6_9HYPH</name>
<dbReference type="SMART" id="SM00448">
    <property type="entry name" value="REC"/>
    <property type="match status" value="1"/>
</dbReference>
<evidence type="ECO:0000313" key="3">
    <source>
        <dbReference type="EMBL" id="MFD2648929.1"/>
    </source>
</evidence>
<sequence length="162" mass="17610">MTELNGKRVLVVDDDIAFGKSLVEALREAGAVAFGPALTTFHADCLLGRRRVDLALLDTRLYGKGSDEFAMELRARAIPVMFMSEPETSRPAGVLAQLPLLSKPLDAATVLAEVDSYLSQTRGSEALRLVHTEPSPRTENQQSPLHRLARCVAVSLERNAAL</sequence>
<evidence type="ECO:0000256" key="1">
    <source>
        <dbReference type="PROSITE-ProRule" id="PRU00169"/>
    </source>
</evidence>
<feature type="domain" description="Response regulatory" evidence="2">
    <location>
        <begin position="8"/>
        <end position="118"/>
    </location>
</feature>
<keyword evidence="1" id="KW-0597">Phosphoprotein</keyword>
<accession>A0ABW5QMJ6</accession>
<feature type="modified residue" description="4-aspartylphosphate" evidence="1">
    <location>
        <position position="58"/>
    </location>
</feature>
<dbReference type="Gene3D" id="3.40.50.2300">
    <property type="match status" value="1"/>
</dbReference>
<dbReference type="Proteomes" id="UP001597521">
    <property type="component" value="Unassembled WGS sequence"/>
</dbReference>
<dbReference type="EMBL" id="JBHUNP010000001">
    <property type="protein sequence ID" value="MFD2648929.1"/>
    <property type="molecule type" value="Genomic_DNA"/>
</dbReference>
<dbReference type="PROSITE" id="PS50110">
    <property type="entry name" value="RESPONSE_REGULATORY"/>
    <property type="match status" value="1"/>
</dbReference>
<comment type="caution">
    <text evidence="3">The sequence shown here is derived from an EMBL/GenBank/DDBJ whole genome shotgun (WGS) entry which is preliminary data.</text>
</comment>
<dbReference type="InterPro" id="IPR011006">
    <property type="entry name" value="CheY-like_superfamily"/>
</dbReference>
<evidence type="ECO:0000259" key="2">
    <source>
        <dbReference type="PROSITE" id="PS50110"/>
    </source>
</evidence>